<dbReference type="CDD" id="cd05013">
    <property type="entry name" value="SIS_RpiR"/>
    <property type="match status" value="1"/>
</dbReference>
<dbReference type="PROSITE" id="PS51071">
    <property type="entry name" value="HTH_RPIR"/>
    <property type="match status" value="1"/>
</dbReference>
<reference evidence="7" key="1">
    <citation type="journal article" date="2014" name="MBio">
        <title>An Asian origin of virulent Aeromonas hydrophila responsible for disease epidemics in United States-farmed catfish.</title>
        <authorList>
            <person name="Hossain M.J."/>
            <person name="Sun D."/>
            <person name="McGarey D.J."/>
            <person name="Wrenn S."/>
            <person name="Alexander L.M."/>
            <person name="Martino M.E."/>
            <person name="Xing Y."/>
            <person name="Terhune J.S."/>
            <person name="Liles M.R."/>
        </authorList>
    </citation>
    <scope>NUCLEOTIDE SEQUENCE</scope>
    <source>
        <strain evidence="6">S04-690</strain>
        <strain evidence="7">ZC1</strain>
    </source>
</reference>
<dbReference type="PANTHER" id="PTHR30514:SF20">
    <property type="entry name" value="TRANSCRIPTIONAL REGULATOR"/>
    <property type="match status" value="1"/>
</dbReference>
<gene>
    <name evidence="7" type="primary">iolR</name>
</gene>
<proteinExistence type="predicted"/>
<feature type="domain" description="HTH rpiR-type" evidence="4">
    <location>
        <begin position="8"/>
        <end position="84"/>
    </location>
</feature>
<evidence type="ECO:0000259" key="5">
    <source>
        <dbReference type="PROSITE" id="PS51464"/>
    </source>
</evidence>
<dbReference type="InterPro" id="IPR036388">
    <property type="entry name" value="WH-like_DNA-bd_sf"/>
</dbReference>
<dbReference type="Gene3D" id="3.40.50.10490">
    <property type="entry name" value="Glucose-6-phosphate isomerase like protein, domain 1"/>
    <property type="match status" value="1"/>
</dbReference>
<dbReference type="InterPro" id="IPR047640">
    <property type="entry name" value="RpiR-like"/>
</dbReference>
<evidence type="ECO:0000256" key="2">
    <source>
        <dbReference type="ARBA" id="ARBA00023125"/>
    </source>
</evidence>
<dbReference type="EMBL" id="KF724900">
    <property type="protein sequence ID" value="AID21746.1"/>
    <property type="molecule type" value="Genomic_DNA"/>
</dbReference>
<dbReference type="GO" id="GO:0003677">
    <property type="term" value="F:DNA binding"/>
    <property type="evidence" value="ECO:0007669"/>
    <property type="project" value="UniProtKB-KW"/>
</dbReference>
<evidence type="ECO:0000313" key="6">
    <source>
        <dbReference type="EMBL" id="AID21746.1"/>
    </source>
</evidence>
<feature type="domain" description="SIS" evidence="5">
    <location>
        <begin position="137"/>
        <end position="274"/>
    </location>
</feature>
<sequence>MTVAKNLAELQDQIRSRYGELSKRLQQVAKYLIDNKNIVAMQTVAAIAKEAGVPPSTLIRFASTFGFSGFNEMKQIFRLDLVKETASYTERARLFREMDGGPEVEQPHHILQEFVRANSQSMQQLVLHTPEAELCQAISLLQEADTIYVIGSRRSFSAAVYLRYALGHLERRTVLLDGLGGMLVEEAALMNSRDVVISISFTPYADETLMVSEKAAQVGASQIVITDSQVSPLASLSDVCFVVKEAQVGAFRSQAATLCLLQSLAVGLAFKKSEEVAGQSSIVS</sequence>
<dbReference type="AlphaFoldDB" id="A0A068CLZ5"/>
<protein>
    <submittedName>
        <fullName evidence="7">Transcriptional regulator</fullName>
    </submittedName>
</protein>
<dbReference type="InterPro" id="IPR001347">
    <property type="entry name" value="SIS_dom"/>
</dbReference>
<evidence type="ECO:0000256" key="1">
    <source>
        <dbReference type="ARBA" id="ARBA00023015"/>
    </source>
</evidence>
<dbReference type="RefSeq" id="WP_016351239.1">
    <property type="nucleotide sequence ID" value="NZ_CP013178.1"/>
</dbReference>
<dbReference type="InterPro" id="IPR035472">
    <property type="entry name" value="RpiR-like_SIS"/>
</dbReference>
<dbReference type="InterPro" id="IPR009057">
    <property type="entry name" value="Homeodomain-like_sf"/>
</dbReference>
<evidence type="ECO:0000259" key="4">
    <source>
        <dbReference type="PROSITE" id="PS51071"/>
    </source>
</evidence>
<keyword evidence="2" id="KW-0238">DNA-binding</keyword>
<dbReference type="SMR" id="A0A068CLZ5"/>
<dbReference type="Gene3D" id="1.10.10.10">
    <property type="entry name" value="Winged helix-like DNA-binding domain superfamily/Winged helix DNA-binding domain"/>
    <property type="match status" value="1"/>
</dbReference>
<keyword evidence="1" id="KW-0805">Transcription regulation</keyword>
<dbReference type="SUPFAM" id="SSF53697">
    <property type="entry name" value="SIS domain"/>
    <property type="match status" value="1"/>
</dbReference>
<evidence type="ECO:0000256" key="3">
    <source>
        <dbReference type="ARBA" id="ARBA00023163"/>
    </source>
</evidence>
<dbReference type="PANTHER" id="PTHR30514">
    <property type="entry name" value="GLUCOKINASE"/>
    <property type="match status" value="1"/>
</dbReference>
<dbReference type="InterPro" id="IPR046348">
    <property type="entry name" value="SIS_dom_sf"/>
</dbReference>
<dbReference type="Pfam" id="PF01380">
    <property type="entry name" value="SIS"/>
    <property type="match status" value="1"/>
</dbReference>
<dbReference type="EMBL" id="KF724901">
    <property type="protein sequence ID" value="AID21760.1"/>
    <property type="molecule type" value="Genomic_DNA"/>
</dbReference>
<organism evidence="7">
    <name type="scientific">Aeromonas hydrophila</name>
    <dbReference type="NCBI Taxonomy" id="644"/>
    <lineage>
        <taxon>Bacteria</taxon>
        <taxon>Pseudomonadati</taxon>
        <taxon>Pseudomonadota</taxon>
        <taxon>Gammaproteobacteria</taxon>
        <taxon>Aeromonadales</taxon>
        <taxon>Aeromonadaceae</taxon>
        <taxon>Aeromonas</taxon>
    </lineage>
</organism>
<dbReference type="Pfam" id="PF01418">
    <property type="entry name" value="HTH_6"/>
    <property type="match status" value="1"/>
</dbReference>
<dbReference type="SUPFAM" id="SSF46689">
    <property type="entry name" value="Homeodomain-like"/>
    <property type="match status" value="1"/>
</dbReference>
<dbReference type="GO" id="GO:1901135">
    <property type="term" value="P:carbohydrate derivative metabolic process"/>
    <property type="evidence" value="ECO:0007669"/>
    <property type="project" value="InterPro"/>
</dbReference>
<dbReference type="GO" id="GO:0003700">
    <property type="term" value="F:DNA-binding transcription factor activity"/>
    <property type="evidence" value="ECO:0007669"/>
    <property type="project" value="InterPro"/>
</dbReference>
<keyword evidence="3" id="KW-0804">Transcription</keyword>
<accession>A0A068CLZ5</accession>
<evidence type="ECO:0000313" key="7">
    <source>
        <dbReference type="EMBL" id="AID21760.1"/>
    </source>
</evidence>
<dbReference type="PROSITE" id="PS51464">
    <property type="entry name" value="SIS"/>
    <property type="match status" value="1"/>
</dbReference>
<dbReference type="InterPro" id="IPR000281">
    <property type="entry name" value="HTH_RpiR"/>
</dbReference>
<name>A0A068CLZ5_AERHY</name>
<dbReference type="GO" id="GO:0097367">
    <property type="term" value="F:carbohydrate derivative binding"/>
    <property type="evidence" value="ECO:0007669"/>
    <property type="project" value="InterPro"/>
</dbReference>